<evidence type="ECO:0000313" key="2">
    <source>
        <dbReference type="Proteomes" id="UP000005239"/>
    </source>
</evidence>
<dbReference type="AlphaFoldDB" id="A0A2A6CHH2"/>
<sequence length="67" mass="7384">MSLPQAKAMNHRLNGASQDVRSWKVIKDQSSNLDVASLPRSFEAGLHSQIVLARSKVISKLFDFATS</sequence>
<gene>
    <name evidence="1" type="primary">WBGene00283074</name>
</gene>
<reference evidence="2" key="1">
    <citation type="journal article" date="2008" name="Nat. Genet.">
        <title>The Pristionchus pacificus genome provides a unique perspective on nematode lifestyle and parasitism.</title>
        <authorList>
            <person name="Dieterich C."/>
            <person name="Clifton S.W."/>
            <person name="Schuster L.N."/>
            <person name="Chinwalla A."/>
            <person name="Delehaunty K."/>
            <person name="Dinkelacker I."/>
            <person name="Fulton L."/>
            <person name="Fulton R."/>
            <person name="Godfrey J."/>
            <person name="Minx P."/>
            <person name="Mitreva M."/>
            <person name="Roeseler W."/>
            <person name="Tian H."/>
            <person name="Witte H."/>
            <person name="Yang S.P."/>
            <person name="Wilson R.K."/>
            <person name="Sommer R.J."/>
        </authorList>
    </citation>
    <scope>NUCLEOTIDE SEQUENCE [LARGE SCALE GENOMIC DNA]</scope>
    <source>
        <strain evidence="2">PS312</strain>
    </source>
</reference>
<evidence type="ECO:0000313" key="1">
    <source>
        <dbReference type="EnsemblMetazoa" id="PPA44705.1"/>
    </source>
</evidence>
<proteinExistence type="predicted"/>
<accession>A0A8R1UZS9</accession>
<protein>
    <submittedName>
        <fullName evidence="1">Uncharacterized protein</fullName>
    </submittedName>
</protein>
<dbReference type="Proteomes" id="UP000005239">
    <property type="component" value="Unassembled WGS sequence"/>
</dbReference>
<keyword evidence="2" id="KW-1185">Reference proteome</keyword>
<accession>A0A2A6CHH2</accession>
<reference evidence="1" key="2">
    <citation type="submission" date="2022-06" db="UniProtKB">
        <authorList>
            <consortium name="EnsemblMetazoa"/>
        </authorList>
    </citation>
    <scope>IDENTIFICATION</scope>
    <source>
        <strain evidence="1">PS312</strain>
    </source>
</reference>
<organism evidence="1 2">
    <name type="scientific">Pristionchus pacificus</name>
    <name type="common">Parasitic nematode worm</name>
    <dbReference type="NCBI Taxonomy" id="54126"/>
    <lineage>
        <taxon>Eukaryota</taxon>
        <taxon>Metazoa</taxon>
        <taxon>Ecdysozoa</taxon>
        <taxon>Nematoda</taxon>
        <taxon>Chromadorea</taxon>
        <taxon>Rhabditida</taxon>
        <taxon>Rhabditina</taxon>
        <taxon>Diplogasteromorpha</taxon>
        <taxon>Diplogasteroidea</taxon>
        <taxon>Neodiplogasteridae</taxon>
        <taxon>Pristionchus</taxon>
    </lineage>
</organism>
<dbReference type="EnsemblMetazoa" id="PPA44705.1">
    <property type="protein sequence ID" value="PPA44705.1"/>
    <property type="gene ID" value="WBGene00283074"/>
</dbReference>
<name>A0A2A6CHH2_PRIPA</name>